<dbReference type="Gene3D" id="3.30.450.20">
    <property type="entry name" value="PAS domain"/>
    <property type="match status" value="1"/>
</dbReference>
<evidence type="ECO:0000313" key="20">
    <source>
        <dbReference type="EMBL" id="MBB1126653.1"/>
    </source>
</evidence>
<dbReference type="GO" id="GO:0016036">
    <property type="term" value="P:cellular response to phosphate starvation"/>
    <property type="evidence" value="ECO:0007669"/>
    <property type="project" value="TreeGrafter"/>
</dbReference>
<name>A0A839HCJ1_9GAMM</name>
<dbReference type="FunFam" id="3.30.565.10:FF:000006">
    <property type="entry name" value="Sensor histidine kinase WalK"/>
    <property type="match status" value="1"/>
</dbReference>
<dbReference type="InterPro" id="IPR050351">
    <property type="entry name" value="BphY/WalK/GraS-like"/>
</dbReference>
<keyword evidence="16 18" id="KW-0472">Membrane</keyword>
<evidence type="ECO:0000256" key="4">
    <source>
        <dbReference type="ARBA" id="ARBA00019665"/>
    </source>
</evidence>
<dbReference type="InterPro" id="IPR004358">
    <property type="entry name" value="Sig_transdc_His_kin-like_C"/>
</dbReference>
<dbReference type="GO" id="GO:0005886">
    <property type="term" value="C:plasma membrane"/>
    <property type="evidence" value="ECO:0007669"/>
    <property type="project" value="UniProtKB-SubCell"/>
</dbReference>
<organism evidence="20 21">
    <name type="scientific">Thiospirillum jenense</name>
    <dbReference type="NCBI Taxonomy" id="1653858"/>
    <lineage>
        <taxon>Bacteria</taxon>
        <taxon>Pseudomonadati</taxon>
        <taxon>Pseudomonadota</taxon>
        <taxon>Gammaproteobacteria</taxon>
        <taxon>Chromatiales</taxon>
        <taxon>Chromatiaceae</taxon>
        <taxon>Thiospirillum</taxon>
    </lineage>
</organism>
<evidence type="ECO:0000256" key="15">
    <source>
        <dbReference type="ARBA" id="ARBA00023012"/>
    </source>
</evidence>
<keyword evidence="15" id="KW-0902">Two-component regulatory system</keyword>
<dbReference type="InterPro" id="IPR035965">
    <property type="entry name" value="PAS-like_dom_sf"/>
</dbReference>
<dbReference type="SMART" id="SM00387">
    <property type="entry name" value="HATPase_c"/>
    <property type="match status" value="1"/>
</dbReference>
<evidence type="ECO:0000256" key="12">
    <source>
        <dbReference type="ARBA" id="ARBA00022777"/>
    </source>
</evidence>
<comment type="function">
    <text evidence="17">Member of the two-component regulatory system PhoR/PhoB involved in the phosphate regulon genes expression. PhoR may function as a membrane-associated protein kinase that phosphorylates PhoB in response to environmental signals.</text>
</comment>
<dbReference type="PANTHER" id="PTHR45453">
    <property type="entry name" value="PHOSPHATE REGULON SENSOR PROTEIN PHOR"/>
    <property type="match status" value="1"/>
</dbReference>
<evidence type="ECO:0000256" key="3">
    <source>
        <dbReference type="ARBA" id="ARBA00012438"/>
    </source>
</evidence>
<dbReference type="GO" id="GO:0005524">
    <property type="term" value="F:ATP binding"/>
    <property type="evidence" value="ECO:0007669"/>
    <property type="project" value="UniProtKB-KW"/>
</dbReference>
<dbReference type="FunFam" id="1.10.287.130:FF:000001">
    <property type="entry name" value="Two-component sensor histidine kinase"/>
    <property type="match status" value="1"/>
</dbReference>
<keyword evidence="21" id="KW-1185">Reference proteome</keyword>
<evidence type="ECO:0000256" key="8">
    <source>
        <dbReference type="ARBA" id="ARBA00022592"/>
    </source>
</evidence>
<dbReference type="Proteomes" id="UP000548632">
    <property type="component" value="Unassembled WGS sequence"/>
</dbReference>
<dbReference type="InterPro" id="IPR003594">
    <property type="entry name" value="HATPase_dom"/>
</dbReference>
<dbReference type="InterPro" id="IPR014310">
    <property type="entry name" value="Sig_transdc_His_kinase_PhoR"/>
</dbReference>
<evidence type="ECO:0000259" key="19">
    <source>
        <dbReference type="PROSITE" id="PS50109"/>
    </source>
</evidence>
<dbReference type="PROSITE" id="PS50109">
    <property type="entry name" value="HIS_KIN"/>
    <property type="match status" value="1"/>
</dbReference>
<protein>
    <recommendedName>
        <fullName evidence="4">Phosphate regulon sensor protein PhoR</fullName>
        <ecNumber evidence="3">2.7.13.3</ecNumber>
    </recommendedName>
</protein>
<dbReference type="PRINTS" id="PR00344">
    <property type="entry name" value="BCTRLSENSOR"/>
</dbReference>
<dbReference type="InterPro" id="IPR021766">
    <property type="entry name" value="PhoR_N"/>
</dbReference>
<accession>A0A839HCJ1</accession>
<keyword evidence="6" id="KW-1003">Cell membrane</keyword>
<reference evidence="20 21" key="1">
    <citation type="journal article" date="2020" name="Arch. Microbiol.">
        <title>The genome sequence of the giant phototrophic gammaproteobacterium Thiospirillum jenense gives insight into its physiological properties and phylogenetic relationships.</title>
        <authorList>
            <person name="Imhoff J.F."/>
            <person name="Meyer T.E."/>
            <person name="Kyndt J.A."/>
        </authorList>
    </citation>
    <scope>NUCLEOTIDE SEQUENCE [LARGE SCALE GENOMIC DNA]</scope>
    <source>
        <strain evidence="20 21">DSM 216</strain>
    </source>
</reference>
<feature type="domain" description="Histidine kinase" evidence="19">
    <location>
        <begin position="218"/>
        <end position="433"/>
    </location>
</feature>
<evidence type="ECO:0000313" key="21">
    <source>
        <dbReference type="Proteomes" id="UP000548632"/>
    </source>
</evidence>
<dbReference type="Pfam" id="PF13188">
    <property type="entry name" value="PAS_8"/>
    <property type="match status" value="1"/>
</dbReference>
<dbReference type="GO" id="GO:0004721">
    <property type="term" value="F:phosphoprotein phosphatase activity"/>
    <property type="evidence" value="ECO:0007669"/>
    <property type="project" value="InterPro"/>
</dbReference>
<dbReference type="Gene3D" id="3.30.565.10">
    <property type="entry name" value="Histidine kinase-like ATPase, C-terminal domain"/>
    <property type="match status" value="1"/>
</dbReference>
<dbReference type="GO" id="GO:0000155">
    <property type="term" value="F:phosphorelay sensor kinase activity"/>
    <property type="evidence" value="ECO:0007669"/>
    <property type="project" value="InterPro"/>
</dbReference>
<gene>
    <name evidence="20" type="primary">phoR</name>
    <name evidence="20" type="ORF">HUK38_10490</name>
</gene>
<keyword evidence="9" id="KW-0808">Transferase</keyword>
<dbReference type="CDD" id="cd00130">
    <property type="entry name" value="PAS"/>
    <property type="match status" value="1"/>
</dbReference>
<dbReference type="RefSeq" id="WP_182584283.1">
    <property type="nucleotide sequence ID" value="NZ_JABVCQ010000023.1"/>
</dbReference>
<evidence type="ECO:0000256" key="9">
    <source>
        <dbReference type="ARBA" id="ARBA00022679"/>
    </source>
</evidence>
<comment type="catalytic activity">
    <reaction evidence="1">
        <text>ATP + protein L-histidine = ADP + protein N-phospho-L-histidine.</text>
        <dbReference type="EC" id="2.7.13.3"/>
    </reaction>
</comment>
<dbReference type="AlphaFoldDB" id="A0A839HCJ1"/>
<dbReference type="Pfam" id="PF02518">
    <property type="entry name" value="HATPase_c"/>
    <property type="match status" value="1"/>
</dbReference>
<evidence type="ECO:0000256" key="6">
    <source>
        <dbReference type="ARBA" id="ARBA00022475"/>
    </source>
</evidence>
<evidence type="ECO:0000256" key="2">
    <source>
        <dbReference type="ARBA" id="ARBA00004236"/>
    </source>
</evidence>
<dbReference type="SMART" id="SM00388">
    <property type="entry name" value="HisKA"/>
    <property type="match status" value="1"/>
</dbReference>
<dbReference type="SUPFAM" id="SSF47384">
    <property type="entry name" value="Homodimeric domain of signal transducing histidine kinase"/>
    <property type="match status" value="1"/>
</dbReference>
<evidence type="ECO:0000256" key="16">
    <source>
        <dbReference type="ARBA" id="ARBA00023136"/>
    </source>
</evidence>
<evidence type="ECO:0000256" key="7">
    <source>
        <dbReference type="ARBA" id="ARBA00022553"/>
    </source>
</evidence>
<sequence length="442" mass="50048">MITHRIQQTHWFFELILIGAIVLVTALLYLIGFTVATAVLFALLPYLIRHLLLLGQLTRLIRQHHRLIPPFPLGLWGDIYRAIAHYQQRARKGRKRQLRFSRRFREAAHSLPDALIVLDKVKRIEWANPAAAALMGILMPADQGRYFTDIVHSLPLRNYLLNGDDTRPIELIPEHNQSLILSVRVTPFGERRKQCLVVGRDITKVFHLNLIHRDFVANASHELRTPLTVIAGFLENLSESTLTPDSHQRPLNLMRNQAERMQTIIEDLLTLSRLELEEHASEMTTVAVADEVELIVIEARALSGDQHLFVLNLDTQLELIGNQRELHSALSNLIFNAVKHTPLHTVITINWHEDEQGACFRVTDNGPGIAAEHLPRLSERFYRVDKARSRASGGTGLGLAIVKHILHRHEAQFSIASELGVGSSFTCHFPAVSCLHHSPTCQ</sequence>
<evidence type="ECO:0000256" key="13">
    <source>
        <dbReference type="ARBA" id="ARBA00022840"/>
    </source>
</evidence>
<keyword evidence="10 18" id="KW-0812">Transmembrane</keyword>
<dbReference type="InterPro" id="IPR036097">
    <property type="entry name" value="HisK_dim/P_sf"/>
</dbReference>
<dbReference type="Pfam" id="PF11808">
    <property type="entry name" value="PhoR"/>
    <property type="match status" value="1"/>
</dbReference>
<dbReference type="InterPro" id="IPR036890">
    <property type="entry name" value="HATPase_C_sf"/>
</dbReference>
<evidence type="ECO:0000256" key="17">
    <source>
        <dbReference type="ARBA" id="ARBA00025207"/>
    </source>
</evidence>
<dbReference type="PANTHER" id="PTHR45453:SF1">
    <property type="entry name" value="PHOSPHATE REGULON SENSOR PROTEIN PHOR"/>
    <property type="match status" value="1"/>
</dbReference>
<dbReference type="Gene3D" id="1.10.287.130">
    <property type="match status" value="1"/>
</dbReference>
<dbReference type="GO" id="GO:0006817">
    <property type="term" value="P:phosphate ion transport"/>
    <property type="evidence" value="ECO:0007669"/>
    <property type="project" value="UniProtKB-KW"/>
</dbReference>
<keyword evidence="5" id="KW-0813">Transport</keyword>
<dbReference type="InterPro" id="IPR005467">
    <property type="entry name" value="His_kinase_dom"/>
</dbReference>
<feature type="transmembrane region" description="Helical" evidence="18">
    <location>
        <begin position="12"/>
        <end position="32"/>
    </location>
</feature>
<keyword evidence="12 20" id="KW-0418">Kinase</keyword>
<evidence type="ECO:0000256" key="1">
    <source>
        <dbReference type="ARBA" id="ARBA00000085"/>
    </source>
</evidence>
<keyword evidence="14 18" id="KW-1133">Transmembrane helix</keyword>
<dbReference type="SUPFAM" id="SSF55785">
    <property type="entry name" value="PYP-like sensor domain (PAS domain)"/>
    <property type="match status" value="1"/>
</dbReference>
<dbReference type="InterPro" id="IPR003661">
    <property type="entry name" value="HisK_dim/P_dom"/>
</dbReference>
<dbReference type="Pfam" id="PF00512">
    <property type="entry name" value="HisKA"/>
    <property type="match status" value="1"/>
</dbReference>
<evidence type="ECO:0000256" key="5">
    <source>
        <dbReference type="ARBA" id="ARBA00022448"/>
    </source>
</evidence>
<dbReference type="CDD" id="cd00082">
    <property type="entry name" value="HisKA"/>
    <property type="match status" value="1"/>
</dbReference>
<evidence type="ECO:0000256" key="10">
    <source>
        <dbReference type="ARBA" id="ARBA00022692"/>
    </source>
</evidence>
<keyword evidence="13" id="KW-0067">ATP-binding</keyword>
<keyword evidence="8" id="KW-0592">Phosphate transport</keyword>
<proteinExistence type="predicted"/>
<dbReference type="SUPFAM" id="SSF55874">
    <property type="entry name" value="ATPase domain of HSP90 chaperone/DNA topoisomerase II/histidine kinase"/>
    <property type="match status" value="1"/>
</dbReference>
<dbReference type="NCBIfam" id="TIGR02966">
    <property type="entry name" value="phoR_proteo"/>
    <property type="match status" value="1"/>
</dbReference>
<comment type="caution">
    <text evidence="20">The sequence shown here is derived from an EMBL/GenBank/DDBJ whole genome shotgun (WGS) entry which is preliminary data.</text>
</comment>
<dbReference type="EC" id="2.7.13.3" evidence="3"/>
<dbReference type="InterPro" id="IPR000014">
    <property type="entry name" value="PAS"/>
</dbReference>
<dbReference type="EMBL" id="JABVCQ010000023">
    <property type="protein sequence ID" value="MBB1126653.1"/>
    <property type="molecule type" value="Genomic_DNA"/>
</dbReference>
<keyword evidence="7" id="KW-0597">Phosphoprotein</keyword>
<evidence type="ECO:0000256" key="18">
    <source>
        <dbReference type="SAM" id="Phobius"/>
    </source>
</evidence>
<evidence type="ECO:0000256" key="11">
    <source>
        <dbReference type="ARBA" id="ARBA00022741"/>
    </source>
</evidence>
<comment type="subcellular location">
    <subcellularLocation>
        <location evidence="2">Cell membrane</location>
    </subcellularLocation>
</comment>
<evidence type="ECO:0000256" key="14">
    <source>
        <dbReference type="ARBA" id="ARBA00022989"/>
    </source>
</evidence>
<keyword evidence="11" id="KW-0547">Nucleotide-binding</keyword>